<feature type="domain" description="5'-Nucleotidase C-terminal" evidence="6">
    <location>
        <begin position="377"/>
        <end position="535"/>
    </location>
</feature>
<evidence type="ECO:0000256" key="2">
    <source>
        <dbReference type="RuleBase" id="RU362119"/>
    </source>
</evidence>
<feature type="compositionally biased region" description="Basic and acidic residues" evidence="3">
    <location>
        <begin position="725"/>
        <end position="734"/>
    </location>
</feature>
<dbReference type="SUPFAM" id="SSF55816">
    <property type="entry name" value="5'-nucleotidase (syn. UDP-sugar hydrolase), C-terminal domain"/>
    <property type="match status" value="1"/>
</dbReference>
<dbReference type="InterPro" id="IPR008334">
    <property type="entry name" value="5'-Nucleotdase_C"/>
</dbReference>
<dbReference type="Gene3D" id="3.90.780.10">
    <property type="entry name" value="5'-Nucleotidase, C-terminal domain"/>
    <property type="match status" value="1"/>
</dbReference>
<accession>A0A6H2EJE5</accession>
<evidence type="ECO:0000259" key="5">
    <source>
        <dbReference type="Pfam" id="PF00149"/>
    </source>
</evidence>
<feature type="signal peptide" evidence="2">
    <location>
        <begin position="1"/>
        <end position="27"/>
    </location>
</feature>
<dbReference type="SUPFAM" id="SSF56300">
    <property type="entry name" value="Metallo-dependent phosphatases"/>
    <property type="match status" value="1"/>
</dbReference>
<dbReference type="GO" id="GO:0009166">
    <property type="term" value="P:nucleotide catabolic process"/>
    <property type="evidence" value="ECO:0007669"/>
    <property type="project" value="InterPro"/>
</dbReference>
<dbReference type="RefSeq" id="WP_168917206.1">
    <property type="nucleotide sequence ID" value="NZ_CP050804.1"/>
</dbReference>
<dbReference type="Proteomes" id="UP000502298">
    <property type="component" value="Chromosome"/>
</dbReference>
<feature type="transmembrane region" description="Helical" evidence="4">
    <location>
        <begin position="739"/>
        <end position="760"/>
    </location>
</feature>
<feature type="region of interest" description="Disordered" evidence="3">
    <location>
        <begin position="31"/>
        <end position="50"/>
    </location>
</feature>
<sequence length="769" mass="81666">MKNPMKRAVLCALATVSLVVAPLSAWAAEEVGEKPAQPTESVQDPAEANPSEADNVVTLNLFNLTDIHGHIEPVEKYKNPGVYAESGLAAVKCYIDAAKKENPNTQFTLLGDNIGASPFTSGSAMDNPTIEALNAMNVFASTIGNHEFDKGIPALKSRFAGTDGFVKIEFPYLGANVDGLDELGDYKIWKSPSGVKVGFIGAIENDVATKLPAGTVDSLTFNEAAPVINRIADQLKDGDEANGEADIVVAMYDNDVKLSYPKMNANVDVIMGGDTHVPYFGLDMVPAEDGHLITATASGSFTDNLSNVVVQYDKTTKKVVKSYAEKITASQVVACGQDTVVKAIVDKAANNAKAEKSKVVSKGTGNFYRGIHTTDPNKNPASGSNRGVESTIGGLIADAMKDSFQTLDKKPIDIGIINAGGIRADLTPKEGEVTIGDVFAFMPFSNEVGYVTLTGDQFKTLLEEQWKTLSKDSTRPMLKLGLSKNVTYTFDPSRPMGDRITSIMVDGKPIDPTAKYTVGSVTFLLTGGDSFNILADPAVKATYTVIPDGLDRDWMKTYLEKNPTVQPRDYTSSIGVTITDVTTKDGNVSAKLSLRGLSFTQPTEAQVKKVTVEFGGQTFTADVDNTVVDIKAVTEEAVVVADGAGFTQPFAIQANVQCPDGAKSVRLPIVVKNEAGKELVKAAQDVSVEVACPKPADPKPQPSDPKPQPSDPQIVDPQPQSPSHEAGDKVDTPKLAKTGATVGVLAGLAVLGVLGGAVLLRYRKEKEED</sequence>
<dbReference type="EMBL" id="CP050804">
    <property type="protein sequence ID" value="QJC21264.1"/>
    <property type="molecule type" value="Genomic_DNA"/>
</dbReference>
<feature type="chain" id="PRO_5026374831" evidence="2">
    <location>
        <begin position="28"/>
        <end position="769"/>
    </location>
</feature>
<evidence type="ECO:0000256" key="1">
    <source>
        <dbReference type="ARBA" id="ARBA00022729"/>
    </source>
</evidence>
<evidence type="ECO:0000259" key="6">
    <source>
        <dbReference type="Pfam" id="PF02872"/>
    </source>
</evidence>
<dbReference type="Pfam" id="PF00149">
    <property type="entry name" value="Metallophos"/>
    <property type="match status" value="1"/>
</dbReference>
<dbReference type="Pfam" id="PF02872">
    <property type="entry name" value="5_nucleotid_C"/>
    <property type="match status" value="1"/>
</dbReference>
<organism evidence="7 8">
    <name type="scientific">Arcanobacterium buesumense</name>
    <dbReference type="NCBI Taxonomy" id="2722751"/>
    <lineage>
        <taxon>Bacteria</taxon>
        <taxon>Bacillati</taxon>
        <taxon>Actinomycetota</taxon>
        <taxon>Actinomycetes</taxon>
        <taxon>Actinomycetales</taxon>
        <taxon>Actinomycetaceae</taxon>
        <taxon>Arcanobacterium</taxon>
    </lineage>
</organism>
<keyword evidence="4" id="KW-0812">Transmembrane</keyword>
<dbReference type="KEGG" id="arca:HC352_01170"/>
<feature type="compositionally biased region" description="Pro residues" evidence="3">
    <location>
        <begin position="698"/>
        <end position="710"/>
    </location>
</feature>
<evidence type="ECO:0000256" key="4">
    <source>
        <dbReference type="SAM" id="Phobius"/>
    </source>
</evidence>
<feature type="region of interest" description="Disordered" evidence="3">
    <location>
        <begin position="692"/>
        <end position="734"/>
    </location>
</feature>
<dbReference type="InterPro" id="IPR036907">
    <property type="entry name" value="5'-Nucleotdase_C_sf"/>
</dbReference>
<dbReference type="InterPro" id="IPR029052">
    <property type="entry name" value="Metallo-depent_PP-like"/>
</dbReference>
<evidence type="ECO:0000313" key="7">
    <source>
        <dbReference type="EMBL" id="QJC21264.1"/>
    </source>
</evidence>
<proteinExistence type="inferred from homology"/>
<keyword evidence="2" id="KW-0378">Hydrolase</keyword>
<evidence type="ECO:0000256" key="3">
    <source>
        <dbReference type="SAM" id="MobiDB-lite"/>
    </source>
</evidence>
<dbReference type="GO" id="GO:0000166">
    <property type="term" value="F:nucleotide binding"/>
    <property type="evidence" value="ECO:0007669"/>
    <property type="project" value="UniProtKB-KW"/>
</dbReference>
<feature type="domain" description="Calcineurin-like phosphoesterase" evidence="5">
    <location>
        <begin position="64"/>
        <end position="278"/>
    </location>
</feature>
<dbReference type="PANTHER" id="PTHR11575:SF24">
    <property type="entry name" value="5'-NUCLEOTIDASE"/>
    <property type="match status" value="1"/>
</dbReference>
<dbReference type="PANTHER" id="PTHR11575">
    <property type="entry name" value="5'-NUCLEOTIDASE-RELATED"/>
    <property type="match status" value="1"/>
</dbReference>
<keyword evidence="4" id="KW-1133">Transmembrane helix</keyword>
<name>A0A6H2EJE5_9ACTO</name>
<dbReference type="InterPro" id="IPR004843">
    <property type="entry name" value="Calcineurin-like_PHP"/>
</dbReference>
<dbReference type="GO" id="GO:0016787">
    <property type="term" value="F:hydrolase activity"/>
    <property type="evidence" value="ECO:0007669"/>
    <property type="project" value="UniProtKB-KW"/>
</dbReference>
<dbReference type="PRINTS" id="PR01607">
    <property type="entry name" value="APYRASEFAMLY"/>
</dbReference>
<keyword evidence="2" id="KW-0547">Nucleotide-binding</keyword>
<dbReference type="InterPro" id="IPR006179">
    <property type="entry name" value="5_nucleotidase/apyrase"/>
</dbReference>
<comment type="similarity">
    <text evidence="2">Belongs to the 5'-nucleotidase family.</text>
</comment>
<gene>
    <name evidence="7" type="ORF">HC352_01170</name>
</gene>
<keyword evidence="1 2" id="KW-0732">Signal</keyword>
<dbReference type="Gene3D" id="3.60.21.10">
    <property type="match status" value="1"/>
</dbReference>
<dbReference type="AlphaFoldDB" id="A0A6H2EJE5"/>
<protein>
    <submittedName>
        <fullName evidence="7">Bifunctional metallophosphatase/5'-nucleotidase</fullName>
    </submittedName>
</protein>
<keyword evidence="8" id="KW-1185">Reference proteome</keyword>
<dbReference type="GO" id="GO:0030288">
    <property type="term" value="C:outer membrane-bounded periplasmic space"/>
    <property type="evidence" value="ECO:0007669"/>
    <property type="project" value="TreeGrafter"/>
</dbReference>
<reference evidence="7 8" key="1">
    <citation type="submission" date="2020-03" db="EMBL/GenBank/DDBJ databases">
        <title>Complete genome of Arcanobacterium buesumensis sp. nov. strain 2701.</title>
        <authorList>
            <person name="Borowiak M."/>
            <person name="Alssahen M."/>
            <person name="Laemmler C."/>
            <person name="Malorny B."/>
            <person name="Hassan A."/>
            <person name="Prenger-Berninghoff E."/>
            <person name="Ploetz M."/>
            <person name="Abdulmawjood A."/>
        </authorList>
    </citation>
    <scope>NUCLEOTIDE SEQUENCE [LARGE SCALE GENOMIC DNA]</scope>
    <source>
        <strain evidence="7 8">2701</strain>
    </source>
</reference>
<keyword evidence="4" id="KW-0472">Membrane</keyword>
<evidence type="ECO:0000313" key="8">
    <source>
        <dbReference type="Proteomes" id="UP000502298"/>
    </source>
</evidence>